<dbReference type="EMBL" id="JASPKY010000655">
    <property type="protein sequence ID" value="KAK9687216.1"/>
    <property type="molecule type" value="Genomic_DNA"/>
</dbReference>
<proteinExistence type="predicted"/>
<accession>A0AAW1ID60</accession>
<evidence type="ECO:0000313" key="9">
    <source>
        <dbReference type="Proteomes" id="UP001458880"/>
    </source>
</evidence>
<evidence type="ECO:0000256" key="1">
    <source>
        <dbReference type="ARBA" id="ARBA00022679"/>
    </source>
</evidence>
<keyword evidence="1" id="KW-0808">Transferase</keyword>
<dbReference type="PANTHER" id="PTHR37984:SF5">
    <property type="entry name" value="PROTEIN NYNRIN-LIKE"/>
    <property type="match status" value="1"/>
</dbReference>
<evidence type="ECO:0000313" key="8">
    <source>
        <dbReference type="EMBL" id="KAK9687216.1"/>
    </source>
</evidence>
<dbReference type="Pfam" id="PF17917">
    <property type="entry name" value="RT_RNaseH"/>
    <property type="match status" value="1"/>
</dbReference>
<protein>
    <submittedName>
        <fullName evidence="8">RNase H-like domain found in reverse transcriptase</fullName>
    </submittedName>
</protein>
<evidence type="ECO:0000256" key="6">
    <source>
        <dbReference type="ARBA" id="ARBA00022918"/>
    </source>
</evidence>
<gene>
    <name evidence="8" type="ORF">QE152_g36602</name>
</gene>
<organism evidence="8 9">
    <name type="scientific">Popillia japonica</name>
    <name type="common">Japanese beetle</name>
    <dbReference type="NCBI Taxonomy" id="7064"/>
    <lineage>
        <taxon>Eukaryota</taxon>
        <taxon>Metazoa</taxon>
        <taxon>Ecdysozoa</taxon>
        <taxon>Arthropoda</taxon>
        <taxon>Hexapoda</taxon>
        <taxon>Insecta</taxon>
        <taxon>Pterygota</taxon>
        <taxon>Neoptera</taxon>
        <taxon>Endopterygota</taxon>
        <taxon>Coleoptera</taxon>
        <taxon>Polyphaga</taxon>
        <taxon>Scarabaeiformia</taxon>
        <taxon>Scarabaeidae</taxon>
        <taxon>Rutelinae</taxon>
        <taxon>Popillia</taxon>
    </lineage>
</organism>
<keyword evidence="6 8" id="KW-0695">RNA-directed DNA polymerase</keyword>
<reference evidence="8 9" key="1">
    <citation type="journal article" date="2024" name="BMC Genomics">
        <title>De novo assembly and annotation of Popillia japonica's genome with initial clues to its potential as an invasive pest.</title>
        <authorList>
            <person name="Cucini C."/>
            <person name="Boschi S."/>
            <person name="Funari R."/>
            <person name="Cardaioli E."/>
            <person name="Iannotti N."/>
            <person name="Marturano G."/>
            <person name="Paoli F."/>
            <person name="Bruttini M."/>
            <person name="Carapelli A."/>
            <person name="Frati F."/>
            <person name="Nardi F."/>
        </authorList>
    </citation>
    <scope>NUCLEOTIDE SEQUENCE [LARGE SCALE GENOMIC DNA]</scope>
    <source>
        <strain evidence="8">DMR45628</strain>
    </source>
</reference>
<dbReference type="GO" id="GO:0016787">
    <property type="term" value="F:hydrolase activity"/>
    <property type="evidence" value="ECO:0007669"/>
    <property type="project" value="UniProtKB-KW"/>
</dbReference>
<sequence length="114" mass="13494">MRYSQIEKEMLAAAWAMDHFKLYLPGNTFEPYTDHKPLLHILQNTRKTSSARLERLILKTQRYNFHAIHQKGSQNPADYLSRHPLPEVEKDKTENYLNFVINQNLPKKITEELS</sequence>
<dbReference type="InterPro" id="IPR050951">
    <property type="entry name" value="Retrovirus_Pol_polyprotein"/>
</dbReference>
<evidence type="ECO:0000259" key="7">
    <source>
        <dbReference type="Pfam" id="PF17917"/>
    </source>
</evidence>
<feature type="domain" description="Reverse transcriptase RNase H-like" evidence="7">
    <location>
        <begin position="2"/>
        <end position="63"/>
    </location>
</feature>
<keyword evidence="3" id="KW-0540">Nuclease</keyword>
<dbReference type="InterPro" id="IPR043502">
    <property type="entry name" value="DNA/RNA_pol_sf"/>
</dbReference>
<dbReference type="PANTHER" id="PTHR37984">
    <property type="entry name" value="PROTEIN CBG26694"/>
    <property type="match status" value="1"/>
</dbReference>
<keyword evidence="5" id="KW-0378">Hydrolase</keyword>
<dbReference type="GO" id="GO:0004519">
    <property type="term" value="F:endonuclease activity"/>
    <property type="evidence" value="ECO:0007669"/>
    <property type="project" value="UniProtKB-KW"/>
</dbReference>
<dbReference type="InterPro" id="IPR041373">
    <property type="entry name" value="RT_RNaseH"/>
</dbReference>
<keyword evidence="9" id="KW-1185">Reference proteome</keyword>
<evidence type="ECO:0000256" key="5">
    <source>
        <dbReference type="ARBA" id="ARBA00022801"/>
    </source>
</evidence>
<keyword evidence="4" id="KW-0255">Endonuclease</keyword>
<comment type="caution">
    <text evidence="8">The sequence shown here is derived from an EMBL/GenBank/DDBJ whole genome shotgun (WGS) entry which is preliminary data.</text>
</comment>
<name>A0AAW1ID60_POPJA</name>
<evidence type="ECO:0000256" key="3">
    <source>
        <dbReference type="ARBA" id="ARBA00022722"/>
    </source>
</evidence>
<dbReference type="CDD" id="cd09274">
    <property type="entry name" value="RNase_HI_RT_Ty3"/>
    <property type="match status" value="1"/>
</dbReference>
<dbReference type="Proteomes" id="UP001458880">
    <property type="component" value="Unassembled WGS sequence"/>
</dbReference>
<dbReference type="AlphaFoldDB" id="A0AAW1ID60"/>
<keyword evidence="2" id="KW-0548">Nucleotidyltransferase</keyword>
<dbReference type="SUPFAM" id="SSF56672">
    <property type="entry name" value="DNA/RNA polymerases"/>
    <property type="match status" value="1"/>
</dbReference>
<dbReference type="GO" id="GO:0003964">
    <property type="term" value="F:RNA-directed DNA polymerase activity"/>
    <property type="evidence" value="ECO:0007669"/>
    <property type="project" value="UniProtKB-KW"/>
</dbReference>
<evidence type="ECO:0000256" key="2">
    <source>
        <dbReference type="ARBA" id="ARBA00022695"/>
    </source>
</evidence>
<evidence type="ECO:0000256" key="4">
    <source>
        <dbReference type="ARBA" id="ARBA00022759"/>
    </source>
</evidence>